<proteinExistence type="predicted"/>
<dbReference type="EMBL" id="JAKEKT020000065">
    <property type="protein sequence ID" value="KAL1639324.1"/>
    <property type="molecule type" value="Genomic_DNA"/>
</dbReference>
<evidence type="ECO:0000313" key="3">
    <source>
        <dbReference type="Proteomes" id="UP001521184"/>
    </source>
</evidence>
<sequence>MNSSLANLLARLSGPALRLLPQSVSDQASKMFVKRLLKHLFDRLEQLFAQLCWAALTGLFQAFWLSVLQKVAGRAAVVSAVASPSSSKRASGASTPVGAAGGVEAAEVAEREVRLCFFRESVSDDAGHAGE</sequence>
<accession>A0ABR3TIE7</accession>
<name>A0ABR3TIE7_9PEZI</name>
<reference evidence="2 3" key="1">
    <citation type="journal article" date="2023" name="Plant Dis.">
        <title>First Report of Diplodia intermedia Causing Canker and Dieback Diseases on Apple Trees in Canada.</title>
        <authorList>
            <person name="Ellouze W."/>
            <person name="Ilyukhin E."/>
            <person name="Sulman M."/>
            <person name="Ali S."/>
        </authorList>
    </citation>
    <scope>NUCLEOTIDE SEQUENCE [LARGE SCALE GENOMIC DNA]</scope>
    <source>
        <strain evidence="2 3">M45-28</strain>
    </source>
</reference>
<gene>
    <name evidence="2" type="ORF">SLS58_008037</name>
</gene>
<feature type="transmembrane region" description="Helical" evidence="1">
    <location>
        <begin position="47"/>
        <end position="67"/>
    </location>
</feature>
<comment type="caution">
    <text evidence="2">The sequence shown here is derived from an EMBL/GenBank/DDBJ whole genome shotgun (WGS) entry which is preliminary data.</text>
</comment>
<evidence type="ECO:0000313" key="2">
    <source>
        <dbReference type="EMBL" id="KAL1639324.1"/>
    </source>
</evidence>
<keyword evidence="3" id="KW-1185">Reference proteome</keyword>
<keyword evidence="1" id="KW-1133">Transmembrane helix</keyword>
<keyword evidence="1" id="KW-0812">Transmembrane</keyword>
<keyword evidence="1" id="KW-0472">Membrane</keyword>
<evidence type="ECO:0000256" key="1">
    <source>
        <dbReference type="SAM" id="Phobius"/>
    </source>
</evidence>
<protein>
    <submittedName>
        <fullName evidence="2">Uncharacterized protein</fullName>
    </submittedName>
</protein>
<dbReference type="Proteomes" id="UP001521184">
    <property type="component" value="Unassembled WGS sequence"/>
</dbReference>
<organism evidence="2 3">
    <name type="scientific">Diplodia intermedia</name>
    <dbReference type="NCBI Taxonomy" id="856260"/>
    <lineage>
        <taxon>Eukaryota</taxon>
        <taxon>Fungi</taxon>
        <taxon>Dikarya</taxon>
        <taxon>Ascomycota</taxon>
        <taxon>Pezizomycotina</taxon>
        <taxon>Dothideomycetes</taxon>
        <taxon>Dothideomycetes incertae sedis</taxon>
        <taxon>Botryosphaeriales</taxon>
        <taxon>Botryosphaeriaceae</taxon>
        <taxon>Diplodia</taxon>
    </lineage>
</organism>